<reference evidence="1 2" key="1">
    <citation type="journal article" date="2015" name="Nat. Commun.">
        <title>Lucilia cuprina genome unlocks parasitic fly biology to underpin future interventions.</title>
        <authorList>
            <person name="Anstead C.A."/>
            <person name="Korhonen P.K."/>
            <person name="Young N.D."/>
            <person name="Hall R.S."/>
            <person name="Jex A.R."/>
            <person name="Murali S.C."/>
            <person name="Hughes D.S."/>
            <person name="Lee S.F."/>
            <person name="Perry T."/>
            <person name="Stroehlein A.J."/>
            <person name="Ansell B.R."/>
            <person name="Breugelmans B."/>
            <person name="Hofmann A."/>
            <person name="Qu J."/>
            <person name="Dugan S."/>
            <person name="Lee S.L."/>
            <person name="Chao H."/>
            <person name="Dinh H."/>
            <person name="Han Y."/>
            <person name="Doddapaneni H.V."/>
            <person name="Worley K.C."/>
            <person name="Muzny D.M."/>
            <person name="Ioannidis P."/>
            <person name="Waterhouse R.M."/>
            <person name="Zdobnov E.M."/>
            <person name="James P.J."/>
            <person name="Bagnall N.H."/>
            <person name="Kotze A.C."/>
            <person name="Gibbs R.A."/>
            <person name="Richards S."/>
            <person name="Batterham P."/>
            <person name="Gasser R.B."/>
        </authorList>
    </citation>
    <scope>NUCLEOTIDE SEQUENCE [LARGE SCALE GENOMIC DNA]</scope>
    <source>
        <strain evidence="1 2">LS</strain>
        <tissue evidence="1">Full body</tissue>
    </source>
</reference>
<gene>
    <name evidence="1" type="ORF">FF38_05832</name>
</gene>
<dbReference type="EMBL" id="JRES01000186">
    <property type="protein sequence ID" value="KNC33491.1"/>
    <property type="molecule type" value="Genomic_DNA"/>
</dbReference>
<evidence type="ECO:0000313" key="2">
    <source>
        <dbReference type="Proteomes" id="UP000037069"/>
    </source>
</evidence>
<sequence length="305" mass="36526">MTEIKDEDRLLKYIPNATMIAISSLDSFPNVKHFFEILVKDKEFVSKHVGRSFRYDNDVEYNRYYSYHGIFMDYFIQKHLSNQFNIEIINQRTEHILENPDDYIIGKNHKLRDSIKENYEIYKDSNTKAMDIIESIKIVVISRVIFYREPLPKREYTVNKDNLREIIRYLESLPYKSVELNPSLGCEYFNGDAKLIFDNEVIYEIKTSKHNSLTPEQKKLPLSKFYQPIIYAFGFYKKTGIKIRKFKIYNPLLGDEFSLDLDNIDFELFEKVLKRDVTVFYRLHEILNEKMILDLSLFCDDDKEK</sequence>
<comment type="caution">
    <text evidence="1">The sequence shown here is derived from an EMBL/GenBank/DDBJ whole genome shotgun (WGS) entry which is preliminary data.</text>
</comment>
<organism evidence="1 2">
    <name type="scientific">Lucilia cuprina</name>
    <name type="common">Green bottle fly</name>
    <name type="synonym">Australian sheep blowfly</name>
    <dbReference type="NCBI Taxonomy" id="7375"/>
    <lineage>
        <taxon>Eukaryota</taxon>
        <taxon>Metazoa</taxon>
        <taxon>Ecdysozoa</taxon>
        <taxon>Arthropoda</taxon>
        <taxon>Hexapoda</taxon>
        <taxon>Insecta</taxon>
        <taxon>Pterygota</taxon>
        <taxon>Neoptera</taxon>
        <taxon>Endopterygota</taxon>
        <taxon>Diptera</taxon>
        <taxon>Brachycera</taxon>
        <taxon>Muscomorpha</taxon>
        <taxon>Oestroidea</taxon>
        <taxon>Calliphoridae</taxon>
        <taxon>Luciliinae</taxon>
        <taxon>Lucilia</taxon>
    </lineage>
</organism>
<name>A0A0L0CMJ0_LUCCU</name>
<dbReference type="OrthoDB" id="8029221at2759"/>
<accession>A0A0L0CMJ0</accession>
<dbReference type="Proteomes" id="UP000037069">
    <property type="component" value="Unassembled WGS sequence"/>
</dbReference>
<proteinExistence type="predicted"/>
<keyword evidence="2" id="KW-1185">Reference proteome</keyword>
<dbReference type="AlphaFoldDB" id="A0A0L0CMJ0"/>
<evidence type="ECO:0000313" key="1">
    <source>
        <dbReference type="EMBL" id="KNC33491.1"/>
    </source>
</evidence>
<protein>
    <submittedName>
        <fullName evidence="1">Uncharacterized protein</fullName>
    </submittedName>
</protein>